<evidence type="ECO:0000313" key="1">
    <source>
        <dbReference type="EMBL" id="GAH91813.1"/>
    </source>
</evidence>
<reference evidence="1" key="1">
    <citation type="journal article" date="2014" name="Front. Microbiol.">
        <title>High frequency of phylogenetically diverse reductive dehalogenase-homologous genes in deep subseafloor sedimentary metagenomes.</title>
        <authorList>
            <person name="Kawai M."/>
            <person name="Futagami T."/>
            <person name="Toyoda A."/>
            <person name="Takaki Y."/>
            <person name="Nishi S."/>
            <person name="Hori S."/>
            <person name="Arai W."/>
            <person name="Tsubouchi T."/>
            <person name="Morono Y."/>
            <person name="Uchiyama I."/>
            <person name="Ito T."/>
            <person name="Fujiyama A."/>
            <person name="Inagaki F."/>
            <person name="Takami H."/>
        </authorList>
    </citation>
    <scope>NUCLEOTIDE SEQUENCE</scope>
    <source>
        <strain evidence="1">Expedition CK06-06</strain>
    </source>
</reference>
<proteinExistence type="predicted"/>
<dbReference type="EMBL" id="BARV01000024">
    <property type="protein sequence ID" value="GAH91813.1"/>
    <property type="molecule type" value="Genomic_DNA"/>
</dbReference>
<sequence>MPWANLTEPWDDGWSNLKTSTRKCQGAHTAARRDCSLGFLVAANTKIFRGSMVFINTPGYAFPGPPTVADVFAGTAISTVDNSTGSNGDKLIRVMSLHCRWFKHADAEAADVGSTFEADDTADPATVRDYSSGIPIGRCVAHDTNLVQLYITTSALPAPAP</sequence>
<organism evidence="1">
    <name type="scientific">marine sediment metagenome</name>
    <dbReference type="NCBI Taxonomy" id="412755"/>
    <lineage>
        <taxon>unclassified sequences</taxon>
        <taxon>metagenomes</taxon>
        <taxon>ecological metagenomes</taxon>
    </lineage>
</organism>
<dbReference type="AlphaFoldDB" id="X1LCD4"/>
<protein>
    <submittedName>
        <fullName evidence="1">Uncharacterized protein</fullName>
    </submittedName>
</protein>
<name>X1LCD4_9ZZZZ</name>
<gene>
    <name evidence="1" type="ORF">S06H3_00160</name>
</gene>
<comment type="caution">
    <text evidence="1">The sequence shown here is derived from an EMBL/GenBank/DDBJ whole genome shotgun (WGS) entry which is preliminary data.</text>
</comment>
<accession>X1LCD4</accession>